<dbReference type="Gene3D" id="3.40.50.150">
    <property type="entry name" value="Vaccinia Virus protein VP39"/>
    <property type="match status" value="1"/>
</dbReference>
<dbReference type="OrthoDB" id="1637728at2"/>
<organism evidence="1 2">
    <name type="scientific">Friedmanniella luteola</name>
    <dbReference type="NCBI Taxonomy" id="546871"/>
    <lineage>
        <taxon>Bacteria</taxon>
        <taxon>Bacillati</taxon>
        <taxon>Actinomycetota</taxon>
        <taxon>Actinomycetes</taxon>
        <taxon>Propionibacteriales</taxon>
        <taxon>Nocardioidaceae</taxon>
        <taxon>Friedmanniella</taxon>
    </lineage>
</organism>
<name>A0A1H1LP63_9ACTN</name>
<dbReference type="SUPFAM" id="SSF53335">
    <property type="entry name" value="S-adenosyl-L-methionine-dependent methyltransferases"/>
    <property type="match status" value="1"/>
</dbReference>
<accession>A0A1H1LP63</accession>
<sequence length="335" mass="35965">MSGHLLLLSPSANRVYAGAADALVAAELRILLGAEDPGLVQPVEVAGVDYLAVALDDLDERTSDVLGRLSAAFAVYRREGELLRPVPLVRPDRFDDDLVTIPKYPGKTNEQFTRLLTNVTLASVVRPADGVRAVLDPMCGRGTTLSTALILGHDAAGVESDLKAVEAYTAFLKTYLRRKRLKHTIDMTPVRREGKSLGRRLDLAVTPDAGGRTQNLSVFSGDTRQSAALYGKRRFDAVVTDAPYGIVHGSQPLSGKRDRSAAALLGEALGVWAGQLKVGGALGLSWNTYGLTRERLSALATEAGLRPLESGPYLEFGHRVDASIHRDVFVAVKDA</sequence>
<evidence type="ECO:0008006" key="3">
    <source>
        <dbReference type="Google" id="ProtNLM"/>
    </source>
</evidence>
<gene>
    <name evidence="1" type="ORF">SAMN04488543_0370</name>
</gene>
<proteinExistence type="predicted"/>
<dbReference type="Proteomes" id="UP000199092">
    <property type="component" value="Chromosome I"/>
</dbReference>
<dbReference type="InterPro" id="IPR029063">
    <property type="entry name" value="SAM-dependent_MTases_sf"/>
</dbReference>
<dbReference type="STRING" id="546871.SAMN04488543_0370"/>
<reference evidence="1 2" key="1">
    <citation type="submission" date="2016-10" db="EMBL/GenBank/DDBJ databases">
        <authorList>
            <person name="de Groot N.N."/>
        </authorList>
    </citation>
    <scope>NUCLEOTIDE SEQUENCE [LARGE SCALE GENOMIC DNA]</scope>
    <source>
        <strain evidence="1 2">DSM 21741</strain>
    </source>
</reference>
<dbReference type="EMBL" id="LT629749">
    <property type="protein sequence ID" value="SDR76348.1"/>
    <property type="molecule type" value="Genomic_DNA"/>
</dbReference>
<protein>
    <recommendedName>
        <fullName evidence="3">RNA methylase family UPF0020</fullName>
    </recommendedName>
</protein>
<evidence type="ECO:0000313" key="2">
    <source>
        <dbReference type="Proteomes" id="UP000199092"/>
    </source>
</evidence>
<dbReference type="AlphaFoldDB" id="A0A1H1LP63"/>
<dbReference type="RefSeq" id="WP_091409377.1">
    <property type="nucleotide sequence ID" value="NZ_LT629749.1"/>
</dbReference>
<keyword evidence="2" id="KW-1185">Reference proteome</keyword>
<evidence type="ECO:0000313" key="1">
    <source>
        <dbReference type="EMBL" id="SDR76348.1"/>
    </source>
</evidence>